<accession>A0A9E7ZS21</accession>
<protein>
    <submittedName>
        <fullName evidence="3">PsiF family protein</fullName>
    </submittedName>
</protein>
<evidence type="ECO:0000256" key="2">
    <source>
        <dbReference type="SAM" id="SignalP"/>
    </source>
</evidence>
<evidence type="ECO:0000313" key="3">
    <source>
        <dbReference type="EMBL" id="UZF89993.1"/>
    </source>
</evidence>
<keyword evidence="2" id="KW-0732">Signal</keyword>
<feature type="chain" id="PRO_5038563047" evidence="2">
    <location>
        <begin position="23"/>
        <end position="93"/>
    </location>
</feature>
<dbReference type="Pfam" id="PF07769">
    <property type="entry name" value="PsiF_repeat"/>
    <property type="match status" value="1"/>
</dbReference>
<proteinExistence type="predicted"/>
<organism evidence="3">
    <name type="scientific">Bosea sp. NBC_00436</name>
    <dbReference type="NCBI Taxonomy" id="2969620"/>
    <lineage>
        <taxon>Bacteria</taxon>
        <taxon>Pseudomonadati</taxon>
        <taxon>Pseudomonadota</taxon>
        <taxon>Alphaproteobacteria</taxon>
        <taxon>Hyphomicrobiales</taxon>
        <taxon>Boseaceae</taxon>
        <taxon>Bosea</taxon>
    </lineage>
</organism>
<geneLocation type="plasmid" evidence="3">
    <name>pNBC436</name>
</geneLocation>
<dbReference type="AlphaFoldDB" id="A0A9E7ZS21"/>
<keyword evidence="3" id="KW-0614">Plasmid</keyword>
<feature type="region of interest" description="Disordered" evidence="1">
    <location>
        <begin position="68"/>
        <end position="93"/>
    </location>
</feature>
<dbReference type="InterPro" id="IPR011690">
    <property type="entry name" value="P_starv_induced_PsiF"/>
</dbReference>
<evidence type="ECO:0000256" key="1">
    <source>
        <dbReference type="SAM" id="MobiDB-lite"/>
    </source>
</evidence>
<feature type="signal peptide" evidence="2">
    <location>
        <begin position="1"/>
        <end position="22"/>
    </location>
</feature>
<name>A0A9E7ZS21_9HYPH</name>
<sequence length="93" mass="9586">MTLSRFLLPFAALALLSGPAFAQTAAPSATAVKPMAPATVPAAKPTTPKTAGQPATVSAEAKAAKSKACSAEADKQNLHGKARKKFRDNCKRH</sequence>
<feature type="region of interest" description="Disordered" evidence="1">
    <location>
        <begin position="40"/>
        <end position="59"/>
    </location>
</feature>
<reference evidence="3" key="1">
    <citation type="submission" date="2022-08" db="EMBL/GenBank/DDBJ databases">
        <title>Complete Genome Sequences of 2 Bosea sp. soil isolates.</title>
        <authorList>
            <person name="Alvarez Arevalo M."/>
            <person name="Sterndorff E.B."/>
            <person name="Faurdal D."/>
            <person name="Joergensen T.S."/>
            <person name="Weber T."/>
        </authorList>
    </citation>
    <scope>NUCLEOTIDE SEQUENCE</scope>
    <source>
        <strain evidence="3">NBC_00436</strain>
        <plasmid evidence="3">pNBC436</plasmid>
    </source>
</reference>
<gene>
    <name evidence="3" type="ORF">NWE54_27235</name>
</gene>
<feature type="compositionally biased region" description="Basic residues" evidence="1">
    <location>
        <begin position="78"/>
        <end position="93"/>
    </location>
</feature>
<dbReference type="EMBL" id="CP102775">
    <property type="protein sequence ID" value="UZF89993.1"/>
    <property type="molecule type" value="Genomic_DNA"/>
</dbReference>